<evidence type="ECO:0000313" key="3">
    <source>
        <dbReference type="Proteomes" id="UP000070544"/>
    </source>
</evidence>
<dbReference type="EMBL" id="KQ965743">
    <property type="protein sequence ID" value="KXS18261.1"/>
    <property type="molecule type" value="Genomic_DNA"/>
</dbReference>
<reference evidence="2 3" key="1">
    <citation type="journal article" date="2015" name="Genome Biol. Evol.">
        <title>Phylogenomic analyses indicate that early fungi evolved digesting cell walls of algal ancestors of land plants.</title>
        <authorList>
            <person name="Chang Y."/>
            <person name="Wang S."/>
            <person name="Sekimoto S."/>
            <person name="Aerts A.L."/>
            <person name="Choi C."/>
            <person name="Clum A."/>
            <person name="LaButti K.M."/>
            <person name="Lindquist E.A."/>
            <person name="Yee Ngan C."/>
            <person name="Ohm R.A."/>
            <person name="Salamov A.A."/>
            <person name="Grigoriev I.V."/>
            <person name="Spatafora J.W."/>
            <person name="Berbee M.L."/>
        </authorList>
    </citation>
    <scope>NUCLEOTIDE SEQUENCE [LARGE SCALE GENOMIC DNA]</scope>
    <source>
        <strain evidence="2 3">JEL478</strain>
    </source>
</reference>
<evidence type="ECO:0000313" key="2">
    <source>
        <dbReference type="EMBL" id="KXS18261.1"/>
    </source>
</evidence>
<proteinExistence type="predicted"/>
<dbReference type="AlphaFoldDB" id="A0A139AND4"/>
<gene>
    <name evidence="2" type="ORF">M427DRAFT_225720</name>
</gene>
<evidence type="ECO:0000256" key="1">
    <source>
        <dbReference type="SAM" id="MobiDB-lite"/>
    </source>
</evidence>
<sequence>MHVHYIVSESLQLPLPIHALKSPAPSLLTYAPTGLSVYSSPRSPIANFPSPPPSPKHPAHPSHHKDQLAHTSRPARRRDDMNAFPASRCGTADYVFDPQHSLFVTPSLSPRTLRLRPRSASKAPKLIWSSYLGNGDHDRLRLHVPQRANT</sequence>
<name>A0A139AND4_GONPJ</name>
<dbReference type="Proteomes" id="UP000070544">
    <property type="component" value="Unassembled WGS sequence"/>
</dbReference>
<feature type="region of interest" description="Disordered" evidence="1">
    <location>
        <begin position="41"/>
        <end position="84"/>
    </location>
</feature>
<accession>A0A139AND4</accession>
<protein>
    <submittedName>
        <fullName evidence="2">Uncharacterized protein</fullName>
    </submittedName>
</protein>
<organism evidence="2 3">
    <name type="scientific">Gonapodya prolifera (strain JEL478)</name>
    <name type="common">Monoblepharis prolifera</name>
    <dbReference type="NCBI Taxonomy" id="1344416"/>
    <lineage>
        <taxon>Eukaryota</taxon>
        <taxon>Fungi</taxon>
        <taxon>Fungi incertae sedis</taxon>
        <taxon>Chytridiomycota</taxon>
        <taxon>Chytridiomycota incertae sedis</taxon>
        <taxon>Monoblepharidomycetes</taxon>
        <taxon>Monoblepharidales</taxon>
        <taxon>Gonapodyaceae</taxon>
        <taxon>Gonapodya</taxon>
    </lineage>
</organism>
<keyword evidence="3" id="KW-1185">Reference proteome</keyword>